<dbReference type="EMBL" id="KB456267">
    <property type="protein sequence ID" value="EMF10504.1"/>
    <property type="molecule type" value="Genomic_DNA"/>
</dbReference>
<protein>
    <submittedName>
        <fullName evidence="2">Uncharacterized protein</fullName>
    </submittedName>
</protein>
<organism evidence="2 3">
    <name type="scientific">Sphaerulina musiva (strain SO2202)</name>
    <name type="common">Poplar stem canker fungus</name>
    <name type="synonym">Septoria musiva</name>
    <dbReference type="NCBI Taxonomy" id="692275"/>
    <lineage>
        <taxon>Eukaryota</taxon>
        <taxon>Fungi</taxon>
        <taxon>Dikarya</taxon>
        <taxon>Ascomycota</taxon>
        <taxon>Pezizomycotina</taxon>
        <taxon>Dothideomycetes</taxon>
        <taxon>Dothideomycetidae</taxon>
        <taxon>Mycosphaerellales</taxon>
        <taxon>Mycosphaerellaceae</taxon>
        <taxon>Sphaerulina</taxon>
    </lineage>
</organism>
<dbReference type="GeneID" id="27898612"/>
<evidence type="ECO:0000313" key="2">
    <source>
        <dbReference type="EMBL" id="EMF10504.1"/>
    </source>
</evidence>
<proteinExistence type="predicted"/>
<accession>N1QIU1</accession>
<dbReference type="RefSeq" id="XP_016758625.1">
    <property type="nucleotide sequence ID" value="XM_016901475.1"/>
</dbReference>
<dbReference type="AlphaFoldDB" id="N1QIU1"/>
<name>N1QIU1_SPHMS</name>
<reference evidence="2 3" key="1">
    <citation type="journal article" date="2012" name="PLoS Pathog.">
        <title>Diverse lifestyles and strategies of plant pathogenesis encoded in the genomes of eighteen Dothideomycetes fungi.</title>
        <authorList>
            <person name="Ohm R.A."/>
            <person name="Feau N."/>
            <person name="Henrissat B."/>
            <person name="Schoch C.L."/>
            <person name="Horwitz B.A."/>
            <person name="Barry K.W."/>
            <person name="Condon B.J."/>
            <person name="Copeland A.C."/>
            <person name="Dhillon B."/>
            <person name="Glaser F."/>
            <person name="Hesse C.N."/>
            <person name="Kosti I."/>
            <person name="LaButti K."/>
            <person name="Lindquist E.A."/>
            <person name="Lucas S."/>
            <person name="Salamov A.A."/>
            <person name="Bradshaw R.E."/>
            <person name="Ciuffetti L."/>
            <person name="Hamelin R.C."/>
            <person name="Kema G.H.J."/>
            <person name="Lawrence C."/>
            <person name="Scott J.A."/>
            <person name="Spatafora J.W."/>
            <person name="Turgeon B.G."/>
            <person name="de Wit P.J.G.M."/>
            <person name="Zhong S."/>
            <person name="Goodwin S.B."/>
            <person name="Grigoriev I.V."/>
        </authorList>
    </citation>
    <scope>NUCLEOTIDE SEQUENCE [LARGE SCALE GENOMIC DNA]</scope>
    <source>
        <strain evidence="2 3">SO2202</strain>
    </source>
</reference>
<gene>
    <name evidence="2" type="ORF">SEPMUDRAFT_119052</name>
</gene>
<feature type="region of interest" description="Disordered" evidence="1">
    <location>
        <begin position="104"/>
        <end position="125"/>
    </location>
</feature>
<keyword evidence="3" id="KW-1185">Reference proteome</keyword>
<sequence length="125" mass="14071">MPPHSLATMVRPTAAFQYTASREAKDCQADGTFPIDNSLDSHFSSTHETDCIDLQGEHCTEFLPSVSTEGEPRFCRRRGRCLERAGSSKVKDHLKDVVKEQRLLPRVSENDRGTPLTHDGSIWDR</sequence>
<evidence type="ECO:0000313" key="3">
    <source>
        <dbReference type="Proteomes" id="UP000016931"/>
    </source>
</evidence>
<dbReference type="Proteomes" id="UP000016931">
    <property type="component" value="Unassembled WGS sequence"/>
</dbReference>
<evidence type="ECO:0000256" key="1">
    <source>
        <dbReference type="SAM" id="MobiDB-lite"/>
    </source>
</evidence>
<dbReference type="HOGENOM" id="CLU_1994041_0_0_1"/>